<feature type="domain" description="Homeobox" evidence="12">
    <location>
        <begin position="18"/>
        <end position="83"/>
    </location>
</feature>
<dbReference type="SMART" id="SM00389">
    <property type="entry name" value="HOX"/>
    <property type="match status" value="1"/>
</dbReference>
<protein>
    <submittedName>
        <fullName evidence="13">Putative transcription factor Homobox-WOX family</fullName>
    </submittedName>
</protein>
<evidence type="ECO:0000256" key="9">
    <source>
        <dbReference type="PROSITE-ProRule" id="PRU00108"/>
    </source>
</evidence>
<evidence type="ECO:0000256" key="3">
    <source>
        <dbReference type="ARBA" id="ARBA00023015"/>
    </source>
</evidence>
<name>A0A2P6QII2_ROSCH</name>
<sequence>MEREDQHVKNGGLAHGVGLENTTRWNPTKEQITMLENLYEQGVRTPSAEFIQAVTARLRAYGHIEGKNVFYWFQNHKARQRQKEKQEASLAYFNRFLHKAAASQYPLYPPPQYPCANVICSPYYIPPVPSEIGFYSQSHPKVPPQSVGVKRRPRIEKLDVPTRTCSGGGSGGYEPMHHGYGRGGCIDVNDATNRLMSNSDDPETLPLFPLTPTGLLQGRDEGPSTSDGNYAQNSTALVSSSGIVEGHGDQPSFYDFSVRTRLL</sequence>
<evidence type="ECO:0000256" key="8">
    <source>
        <dbReference type="ARBA" id="ARBA00024040"/>
    </source>
</evidence>
<accession>A0A2P6QII2</accession>
<dbReference type="CDD" id="cd00086">
    <property type="entry name" value="homeodomain"/>
    <property type="match status" value="1"/>
</dbReference>
<dbReference type="GO" id="GO:0003700">
    <property type="term" value="F:DNA-binding transcription factor activity"/>
    <property type="evidence" value="ECO:0007669"/>
    <property type="project" value="InterPro"/>
</dbReference>
<reference evidence="13 14" key="1">
    <citation type="journal article" date="2018" name="Nat. Genet.">
        <title>The Rosa genome provides new insights in the design of modern roses.</title>
        <authorList>
            <person name="Bendahmane M."/>
        </authorList>
    </citation>
    <scope>NUCLEOTIDE SEQUENCE [LARGE SCALE GENOMIC DNA]</scope>
    <source>
        <strain evidence="14">cv. Old Blush</strain>
    </source>
</reference>
<evidence type="ECO:0000256" key="1">
    <source>
        <dbReference type="ARBA" id="ARBA00004123"/>
    </source>
</evidence>
<evidence type="ECO:0000313" key="14">
    <source>
        <dbReference type="Proteomes" id="UP000238479"/>
    </source>
</evidence>
<keyword evidence="14" id="KW-1185">Reference proteome</keyword>
<gene>
    <name evidence="13" type="ORF">RchiOBHm_Chr5g0063891</name>
</gene>
<dbReference type="SUPFAM" id="SSF46689">
    <property type="entry name" value="Homeodomain-like"/>
    <property type="match status" value="1"/>
</dbReference>
<comment type="similarity">
    <text evidence="8">Belongs to the WUS homeobox family.</text>
</comment>
<dbReference type="AlphaFoldDB" id="A0A2P6QII2"/>
<evidence type="ECO:0000256" key="6">
    <source>
        <dbReference type="ARBA" id="ARBA00023163"/>
    </source>
</evidence>
<organism evidence="13 14">
    <name type="scientific">Rosa chinensis</name>
    <name type="common">China rose</name>
    <dbReference type="NCBI Taxonomy" id="74649"/>
    <lineage>
        <taxon>Eukaryota</taxon>
        <taxon>Viridiplantae</taxon>
        <taxon>Streptophyta</taxon>
        <taxon>Embryophyta</taxon>
        <taxon>Tracheophyta</taxon>
        <taxon>Spermatophyta</taxon>
        <taxon>Magnoliopsida</taxon>
        <taxon>eudicotyledons</taxon>
        <taxon>Gunneridae</taxon>
        <taxon>Pentapetalae</taxon>
        <taxon>rosids</taxon>
        <taxon>fabids</taxon>
        <taxon>Rosales</taxon>
        <taxon>Rosaceae</taxon>
        <taxon>Rosoideae</taxon>
        <taxon>Rosoideae incertae sedis</taxon>
        <taxon>Rosa</taxon>
    </lineage>
</organism>
<feature type="region of interest" description="Disordered" evidence="11">
    <location>
        <begin position="1"/>
        <end position="21"/>
    </location>
</feature>
<keyword evidence="3" id="KW-0805">Transcription regulation</keyword>
<proteinExistence type="inferred from homology"/>
<dbReference type="Proteomes" id="UP000238479">
    <property type="component" value="Chromosome 5"/>
</dbReference>
<keyword evidence="5 9" id="KW-0371">Homeobox</keyword>
<evidence type="ECO:0000256" key="4">
    <source>
        <dbReference type="ARBA" id="ARBA00023125"/>
    </source>
</evidence>
<dbReference type="GO" id="GO:0003677">
    <property type="term" value="F:DNA binding"/>
    <property type="evidence" value="ECO:0007669"/>
    <property type="project" value="UniProtKB-UniRule"/>
</dbReference>
<evidence type="ECO:0000256" key="5">
    <source>
        <dbReference type="ARBA" id="ARBA00023155"/>
    </source>
</evidence>
<dbReference type="InterPro" id="IPR001356">
    <property type="entry name" value="HD"/>
</dbReference>
<dbReference type="EMBL" id="PDCK01000043">
    <property type="protein sequence ID" value="PRQ33996.1"/>
    <property type="molecule type" value="Genomic_DNA"/>
</dbReference>
<dbReference type="OrthoDB" id="1896656at2759"/>
<dbReference type="PROSITE" id="PS50071">
    <property type="entry name" value="HOMEOBOX_2"/>
    <property type="match status" value="1"/>
</dbReference>
<feature type="DNA-binding region" description="Homeobox" evidence="9">
    <location>
        <begin position="20"/>
        <end position="84"/>
    </location>
</feature>
<evidence type="ECO:0000259" key="12">
    <source>
        <dbReference type="PROSITE" id="PS50071"/>
    </source>
</evidence>
<dbReference type="InterPro" id="IPR009057">
    <property type="entry name" value="Homeodomain-like_sf"/>
</dbReference>
<evidence type="ECO:0000256" key="2">
    <source>
        <dbReference type="ARBA" id="ARBA00022473"/>
    </source>
</evidence>
<keyword evidence="7 9" id="KW-0539">Nucleus</keyword>
<keyword evidence="2" id="KW-0217">Developmental protein</keyword>
<dbReference type="Gramene" id="PRQ33996">
    <property type="protein sequence ID" value="PRQ33996"/>
    <property type="gene ID" value="RchiOBHm_Chr5g0063891"/>
</dbReference>
<evidence type="ECO:0000256" key="10">
    <source>
        <dbReference type="RuleBase" id="RU000682"/>
    </source>
</evidence>
<evidence type="ECO:0000256" key="11">
    <source>
        <dbReference type="SAM" id="MobiDB-lite"/>
    </source>
</evidence>
<dbReference type="OMA" id="PASSRWN"/>
<feature type="compositionally biased region" description="Polar residues" evidence="11">
    <location>
        <begin position="223"/>
        <end position="232"/>
    </location>
</feature>
<dbReference type="PANTHER" id="PTHR45940">
    <property type="entry name" value="WUSCHEL-RELATED HOMEOBOX 1-RELATED"/>
    <property type="match status" value="1"/>
</dbReference>
<dbReference type="Pfam" id="PF00046">
    <property type="entry name" value="Homeodomain"/>
    <property type="match status" value="1"/>
</dbReference>
<dbReference type="STRING" id="74649.A0A2P6QII2"/>
<evidence type="ECO:0000256" key="7">
    <source>
        <dbReference type="ARBA" id="ARBA00023242"/>
    </source>
</evidence>
<feature type="region of interest" description="Disordered" evidence="11">
    <location>
        <begin position="213"/>
        <end position="232"/>
    </location>
</feature>
<dbReference type="InterPro" id="IPR044555">
    <property type="entry name" value="WUSCHEL-like"/>
</dbReference>
<keyword evidence="4 9" id="KW-0238">DNA-binding</keyword>
<dbReference type="GO" id="GO:0099402">
    <property type="term" value="P:plant organ development"/>
    <property type="evidence" value="ECO:0007669"/>
    <property type="project" value="InterPro"/>
</dbReference>
<keyword evidence="6" id="KW-0804">Transcription</keyword>
<evidence type="ECO:0000313" key="13">
    <source>
        <dbReference type="EMBL" id="PRQ33996.1"/>
    </source>
</evidence>
<dbReference type="PANTHER" id="PTHR45940:SF6">
    <property type="entry name" value="WUSCHEL-RELATED HOMEOBOX 2"/>
    <property type="match status" value="1"/>
</dbReference>
<dbReference type="GO" id="GO:0005634">
    <property type="term" value="C:nucleus"/>
    <property type="evidence" value="ECO:0007669"/>
    <property type="project" value="UniProtKB-SubCell"/>
</dbReference>
<dbReference type="Gene3D" id="1.10.10.60">
    <property type="entry name" value="Homeodomain-like"/>
    <property type="match status" value="1"/>
</dbReference>
<comment type="caution">
    <text evidence="13">The sequence shown here is derived from an EMBL/GenBank/DDBJ whole genome shotgun (WGS) entry which is preliminary data.</text>
</comment>
<comment type="subcellular location">
    <subcellularLocation>
        <location evidence="1 9 10">Nucleus</location>
    </subcellularLocation>
</comment>